<feature type="repeat" description="Pumilio" evidence="2">
    <location>
        <begin position="1107"/>
        <end position="1143"/>
    </location>
</feature>
<dbReference type="SUPFAM" id="SSF48371">
    <property type="entry name" value="ARM repeat"/>
    <property type="match status" value="2"/>
</dbReference>
<dbReference type="Pfam" id="PF22493">
    <property type="entry name" value="PUF_NOP9"/>
    <property type="match status" value="1"/>
</dbReference>
<dbReference type="InterPro" id="IPR001313">
    <property type="entry name" value="Pumilio_RNA-bd_rpt"/>
</dbReference>
<dbReference type="GO" id="GO:0000480">
    <property type="term" value="P:endonucleolytic cleavage in 5'-ETS of tricistronic rRNA transcript (SSU-rRNA, 5.8S rRNA, LSU-rRNA)"/>
    <property type="evidence" value="ECO:0007669"/>
    <property type="project" value="TreeGrafter"/>
</dbReference>
<dbReference type="GO" id="GO:0000472">
    <property type="term" value="P:endonucleolytic cleavage to generate mature 5'-end of SSU-rRNA from (SSU-rRNA, 5.8S rRNA, LSU-rRNA)"/>
    <property type="evidence" value="ECO:0007669"/>
    <property type="project" value="TreeGrafter"/>
</dbReference>
<dbReference type="Pfam" id="PF00078">
    <property type="entry name" value="RVT_1"/>
    <property type="match status" value="1"/>
</dbReference>
<evidence type="ECO:0000256" key="2">
    <source>
        <dbReference type="PROSITE-ProRule" id="PRU00317"/>
    </source>
</evidence>
<dbReference type="GO" id="GO:0003723">
    <property type="term" value="F:RNA binding"/>
    <property type="evidence" value="ECO:0007669"/>
    <property type="project" value="InterPro"/>
</dbReference>
<feature type="coiled-coil region" evidence="3">
    <location>
        <begin position="249"/>
        <end position="283"/>
    </location>
</feature>
<evidence type="ECO:0000256" key="1">
    <source>
        <dbReference type="ARBA" id="ARBA00022737"/>
    </source>
</evidence>
<dbReference type="EMBL" id="JAUCMX010000022">
    <property type="protein sequence ID" value="KAK3513066.1"/>
    <property type="molecule type" value="Genomic_DNA"/>
</dbReference>
<evidence type="ECO:0000313" key="6">
    <source>
        <dbReference type="EMBL" id="KAK3513066.1"/>
    </source>
</evidence>
<proteinExistence type="predicted"/>
<evidence type="ECO:0000256" key="3">
    <source>
        <dbReference type="SAM" id="Coils"/>
    </source>
</evidence>
<dbReference type="PANTHER" id="PTHR13102:SF0">
    <property type="entry name" value="NUCLEOLAR PROTEIN 9"/>
    <property type="match status" value="1"/>
</dbReference>
<dbReference type="GO" id="GO:0000056">
    <property type="term" value="P:ribosomal small subunit export from nucleus"/>
    <property type="evidence" value="ECO:0007669"/>
    <property type="project" value="TreeGrafter"/>
</dbReference>
<dbReference type="SMART" id="SM00025">
    <property type="entry name" value="Pumilio"/>
    <property type="match status" value="6"/>
</dbReference>
<dbReference type="InterPro" id="IPR016024">
    <property type="entry name" value="ARM-type_fold"/>
</dbReference>
<dbReference type="AlphaFoldDB" id="A0AAE0Q3K9"/>
<dbReference type="GO" id="GO:0000447">
    <property type="term" value="P:endonucleolytic cleavage in ITS1 to separate SSU-rRNA from 5.8S rRNA and LSU-rRNA from tricistronic rRNA transcript (SSU-rRNA, 5.8S rRNA, LSU-rRNA)"/>
    <property type="evidence" value="ECO:0007669"/>
    <property type="project" value="TreeGrafter"/>
</dbReference>
<gene>
    <name evidence="6" type="ORF">QTP70_000958</name>
</gene>
<reference evidence="6" key="1">
    <citation type="submission" date="2023-06" db="EMBL/GenBank/DDBJ databases">
        <title>Male Hemibagrus guttatus genome.</title>
        <authorList>
            <person name="Bian C."/>
        </authorList>
    </citation>
    <scope>NUCLEOTIDE SEQUENCE</scope>
    <source>
        <strain evidence="6">Male_cb2023</strain>
        <tissue evidence="6">Muscle</tissue>
    </source>
</reference>
<dbReference type="PROSITE" id="PS50878">
    <property type="entry name" value="RT_POL"/>
    <property type="match status" value="1"/>
</dbReference>
<evidence type="ECO:0000256" key="4">
    <source>
        <dbReference type="SAM" id="MobiDB-lite"/>
    </source>
</evidence>
<dbReference type="Proteomes" id="UP001274896">
    <property type="component" value="Unassembled WGS sequence"/>
</dbReference>
<dbReference type="GO" id="GO:0030688">
    <property type="term" value="C:preribosome, small subunit precursor"/>
    <property type="evidence" value="ECO:0007669"/>
    <property type="project" value="TreeGrafter"/>
</dbReference>
<protein>
    <recommendedName>
        <fullName evidence="5">Reverse transcriptase domain-containing protein</fullName>
    </recommendedName>
</protein>
<comment type="caution">
    <text evidence="6">The sequence shown here is derived from an EMBL/GenBank/DDBJ whole genome shotgun (WGS) entry which is preliminary data.</text>
</comment>
<feature type="region of interest" description="Disordered" evidence="4">
    <location>
        <begin position="599"/>
        <end position="637"/>
    </location>
</feature>
<organism evidence="6 7">
    <name type="scientific">Hemibagrus guttatus</name>
    <dbReference type="NCBI Taxonomy" id="175788"/>
    <lineage>
        <taxon>Eukaryota</taxon>
        <taxon>Metazoa</taxon>
        <taxon>Chordata</taxon>
        <taxon>Craniata</taxon>
        <taxon>Vertebrata</taxon>
        <taxon>Euteleostomi</taxon>
        <taxon>Actinopterygii</taxon>
        <taxon>Neopterygii</taxon>
        <taxon>Teleostei</taxon>
        <taxon>Ostariophysi</taxon>
        <taxon>Siluriformes</taxon>
        <taxon>Bagridae</taxon>
        <taxon>Hemibagrus</taxon>
    </lineage>
</organism>
<dbReference type="InterPro" id="IPR040000">
    <property type="entry name" value="NOP9"/>
</dbReference>
<dbReference type="SUPFAM" id="SSF56672">
    <property type="entry name" value="DNA/RNA polymerases"/>
    <property type="match status" value="1"/>
</dbReference>
<feature type="compositionally biased region" description="Basic and acidic residues" evidence="4">
    <location>
        <begin position="599"/>
        <end position="612"/>
    </location>
</feature>
<dbReference type="GO" id="GO:0005730">
    <property type="term" value="C:nucleolus"/>
    <property type="evidence" value="ECO:0007669"/>
    <property type="project" value="TreeGrafter"/>
</dbReference>
<sequence length="1232" mass="141597">MSLKLEIEGVMLNVVSGYAPQVGCELEEKERFWSELDEVMESIPTGERVVIGADFNGHVGEANTGDEEVMGKFGVKERNLEGQMVVDFAKRMDIGVVNTYFQKREEHRVTYKSGGRRTQVDYILCRRGNLKEISDCKVVVGESVARQHRMVVCRMTLMVCKTKRSKIEIEKKTKWWKLKKEECCEEFRQKLRQALGGQVLLPDDWETTAEVIRETRRKVLGVSSGRRKEDKETWWWNEEVQDSIQRKRLAKKKWDMDRTEENRQEYKELQRRVKREVSKAKQKAYDELYTRLDTREGEKDLYRLARQRDRDGKDVQQVRVIKDRDGRVLTSEESVQRRWKEYFEELMNEENEREKRVEGVNSVEQKVDNIRKDEVRKALKRMKSGKAVGPDDIPVEVWKCLGEAAVEFLASLFNRVLESERMPEEWRRSVLVPIFKNKGDVQSCSNYRGIKLMSHTMKLWERVVEARLRKVVEICEQQYGFMPRKSTTDAIFALRILMEKYRDGQRELHCVFVDLEKAYDRVPREELWYCMRKSGVAEKYVRVVQDMYERSRTVVRCAVGQTEEFKVEVGLHQGSALSPFLFAIVMDQLSEEREMVEKMGAKGEKHAGEQGQKKMKKKPDRNKGEGNSSRGEEGGKRKRLDAMTVGYFRRVSERLSEGFTGDEERELFVENVLSEVKGQAGLVTTDMTGSLALQKLLSLASLKQVTEVLTELGGETGSEFKTVSCDRCGGHVIETAIKQMVKWTEDSNSEEKSGPGDEHEEPDHHGTLEDQVLTLCRVVRENLVDLIKDPHGSHVLRTLIHVLAGCSAQEQSEAHPAKKQKKAEPELTDFEAPTSFWWELKYLSESLMENVNVCATNPTASAVLQTLLTVCHRKRPILGKKLNKGIMGYLTSLSSSPGVSPLLVFLKDQSCSRLIQTVFQFSQKALLRDTYRNHLKNQLIPLALHPFANYTIQSLIAASVNYKLFLKVFDELVPGFEAILAAGHMGVIVQLVESCIHREERQANMLQHLLELKLYKTRFYNLILTMKFTQVCKHKEAFHCSEPSTRHLSCLPLFLSLLTYEVYYNTEAAEGSTVPQRPLSICYHGSRLVQALARFKDRSILMNSLHNLSTAELLSLGTEQTGSHALQALITLSSDKGKGKILRKFEGLYTQLACSKYGSRLLEAVWSSATISQRQSIAEQLVSSESQLRSDQFARHVWAKFGLTHFQKRRGAWMELQTGESKKRKMFSDILE</sequence>
<dbReference type="CDD" id="cd01650">
    <property type="entry name" value="RT_nLTR_like"/>
    <property type="match status" value="1"/>
</dbReference>
<evidence type="ECO:0000313" key="7">
    <source>
        <dbReference type="Proteomes" id="UP001274896"/>
    </source>
</evidence>
<dbReference type="InterPro" id="IPR011989">
    <property type="entry name" value="ARM-like"/>
</dbReference>
<feature type="domain" description="Reverse transcriptase" evidence="5">
    <location>
        <begin position="415"/>
        <end position="673"/>
    </location>
</feature>
<dbReference type="GO" id="GO:0030686">
    <property type="term" value="C:90S preribosome"/>
    <property type="evidence" value="ECO:0007669"/>
    <property type="project" value="TreeGrafter"/>
</dbReference>
<keyword evidence="7" id="KW-1185">Reference proteome</keyword>
<keyword evidence="1" id="KW-0677">Repeat</keyword>
<dbReference type="Gene3D" id="1.25.10.10">
    <property type="entry name" value="Leucine-rich Repeat Variant"/>
    <property type="match status" value="2"/>
</dbReference>
<dbReference type="PROSITE" id="PS50302">
    <property type="entry name" value="PUM"/>
    <property type="match status" value="1"/>
</dbReference>
<keyword evidence="3" id="KW-0175">Coiled coil</keyword>
<dbReference type="InterPro" id="IPR036691">
    <property type="entry name" value="Endo/exonu/phosph_ase_sf"/>
</dbReference>
<dbReference type="InterPro" id="IPR000477">
    <property type="entry name" value="RT_dom"/>
</dbReference>
<dbReference type="PANTHER" id="PTHR13102">
    <property type="entry name" value="NUCLEOLAR PROTEIN 9"/>
    <property type="match status" value="1"/>
</dbReference>
<dbReference type="Gene3D" id="3.60.10.10">
    <property type="entry name" value="Endonuclease/exonuclease/phosphatase"/>
    <property type="match status" value="1"/>
</dbReference>
<accession>A0AAE0Q3K9</accession>
<feature type="region of interest" description="Disordered" evidence="4">
    <location>
        <begin position="743"/>
        <end position="765"/>
    </location>
</feature>
<name>A0AAE0Q3K9_9TELE</name>
<dbReference type="SUPFAM" id="SSF56219">
    <property type="entry name" value="DNase I-like"/>
    <property type="match status" value="1"/>
</dbReference>
<dbReference type="InterPro" id="IPR043502">
    <property type="entry name" value="DNA/RNA_pol_sf"/>
</dbReference>
<evidence type="ECO:0000259" key="5">
    <source>
        <dbReference type="PROSITE" id="PS50878"/>
    </source>
</evidence>